<accession>A0A2R7Y540</accession>
<sequence>MVGFRVDVEFIWGFQAKVAGYSKTSPSFYYPPPTTILGAVAESLAKENSMGEKKGKEIIPRLAQSLLALGIRPLNCVPIRFSDINKLIAIKLTGGVLYPDVKDLFGSFDAPATGKTLLTTLDKQPPTLRIFLVFSTKEIKIDERKEITLDSNVLWNIHRIGTKESIVSVVDVDEFSPEKSGGRAETQYSFPLIDGVKPLDYIQPKWVSETLINPFSVKSYDENDNPVKNYLTGEKTVRYFLPIMQDTQNLPSYAVELLNNMCFYEKDGERVVGICRQ</sequence>
<comment type="caution">
    <text evidence="1">The sequence shown here is derived from an EMBL/GenBank/DDBJ whole genome shotgun (WGS) entry which is preliminary data.</text>
</comment>
<reference evidence="1 2" key="1">
    <citation type="submission" date="2017-04" db="EMBL/GenBank/DDBJ databases">
        <title>Draft Aigarchaeota genome from a New Zealand hot spring.</title>
        <authorList>
            <person name="Reysenbach A.-L."/>
            <person name="Donaho J.A."/>
            <person name="Gerhart J."/>
            <person name="Kelley J.F."/>
            <person name="Kouba K."/>
            <person name="Podar M."/>
            <person name="Stott M."/>
        </authorList>
    </citation>
    <scope>NUCLEOTIDE SEQUENCE [LARGE SCALE GENOMIC DNA]</scope>
    <source>
        <strain evidence="1">NZ13_MG1</strain>
    </source>
</reference>
<dbReference type="Gene3D" id="3.30.70.3120">
    <property type="match status" value="1"/>
</dbReference>
<dbReference type="EMBL" id="NDWU01000008">
    <property type="protein sequence ID" value="PUA32661.1"/>
    <property type="molecule type" value="Genomic_DNA"/>
</dbReference>
<dbReference type="AlphaFoldDB" id="A0A2R7Y540"/>
<protein>
    <submittedName>
        <fullName evidence="1">Type I-A CRISPR-associated protein Cas5</fullName>
    </submittedName>
</protein>
<evidence type="ECO:0000313" key="2">
    <source>
        <dbReference type="Proteomes" id="UP000244066"/>
    </source>
</evidence>
<proteinExistence type="predicted"/>
<dbReference type="NCBIfam" id="TIGR01874">
    <property type="entry name" value="cas_cas5a"/>
    <property type="match status" value="1"/>
</dbReference>
<organism evidence="1 2">
    <name type="scientific">Candidatus Terraquivivens tikiterensis</name>
    <dbReference type="NCBI Taxonomy" id="1980982"/>
    <lineage>
        <taxon>Archaea</taxon>
        <taxon>Nitrososphaerota</taxon>
        <taxon>Candidatus Wolframiiraptoraceae</taxon>
        <taxon>Candidatus Terraquivivens</taxon>
    </lineage>
</organism>
<dbReference type="InterPro" id="IPR053725">
    <property type="entry name" value="CRISPR_Cas5_sf"/>
</dbReference>
<gene>
    <name evidence="1" type="ORF">B9J98_04145</name>
</gene>
<dbReference type="InterPro" id="IPR010153">
    <property type="entry name" value="CRISPR-assoc_prot_Cas5a-typ"/>
</dbReference>
<dbReference type="CDD" id="cd09649">
    <property type="entry name" value="Cas5_I-A"/>
    <property type="match status" value="1"/>
</dbReference>
<dbReference type="Proteomes" id="UP000244066">
    <property type="component" value="Unassembled WGS sequence"/>
</dbReference>
<evidence type="ECO:0000313" key="1">
    <source>
        <dbReference type="EMBL" id="PUA32661.1"/>
    </source>
</evidence>
<name>A0A2R7Y540_9ARCH</name>